<dbReference type="EMBL" id="JAVRRD010000004">
    <property type="protein sequence ID" value="KAK5059714.1"/>
    <property type="molecule type" value="Genomic_DNA"/>
</dbReference>
<gene>
    <name evidence="1" type="ORF">LTR84_009597</name>
</gene>
<keyword evidence="2" id="KW-1185">Reference proteome</keyword>
<dbReference type="Proteomes" id="UP001358417">
    <property type="component" value="Unassembled WGS sequence"/>
</dbReference>
<comment type="caution">
    <text evidence="1">The sequence shown here is derived from an EMBL/GenBank/DDBJ whole genome shotgun (WGS) entry which is preliminary data.</text>
</comment>
<accession>A0AAV9NIN8</accession>
<name>A0AAV9NIN8_9EURO</name>
<protein>
    <recommendedName>
        <fullName evidence="3">SprT-like domain-containing protein</fullName>
    </recommendedName>
</protein>
<dbReference type="AlphaFoldDB" id="A0AAV9NIN8"/>
<organism evidence="1 2">
    <name type="scientific">Exophiala bonariae</name>
    <dbReference type="NCBI Taxonomy" id="1690606"/>
    <lineage>
        <taxon>Eukaryota</taxon>
        <taxon>Fungi</taxon>
        <taxon>Dikarya</taxon>
        <taxon>Ascomycota</taxon>
        <taxon>Pezizomycotina</taxon>
        <taxon>Eurotiomycetes</taxon>
        <taxon>Chaetothyriomycetidae</taxon>
        <taxon>Chaetothyriales</taxon>
        <taxon>Herpotrichiellaceae</taxon>
        <taxon>Exophiala</taxon>
    </lineage>
</organism>
<sequence>MPKICINKASRDTLDRFWASAFSTSHEQSVSATNVLGEGILHLLRKSNFTLVPVRPLASPPDTWLANPAFYIDDTFYDRIRPALLLASRLVYESRWFFDNVWARDIAGEDGKLFFDHESELVTTQIYNWQEEVFGEVSNFQILLGYYGHGYKSYGTLHTWFYPANPAAQDRVPVFAMRLNEIFYKLFTDPSFTAWPKDKIQRTMFLLAVTIVHELIHLCYAYKTLFDYRFGVEAPEVGAPFLSIRSKRRTWLGLDEMGIWRNSSPSRLRDSIRPAHELHRFANLPYRRHLPVDATDLAQVFDARCWRIHRVINKSNTTRYIKLFGDDFIDAMRVVGRISNWQATYGNSSWPTVEELENIQAPSGMSPAVRTTSVYPGIRKGKEQRQSETIASGLSALITAFSALAID</sequence>
<dbReference type="GeneID" id="89977755"/>
<proteinExistence type="predicted"/>
<evidence type="ECO:0008006" key="3">
    <source>
        <dbReference type="Google" id="ProtNLM"/>
    </source>
</evidence>
<dbReference type="RefSeq" id="XP_064709535.1">
    <property type="nucleotide sequence ID" value="XM_064853136.1"/>
</dbReference>
<evidence type="ECO:0000313" key="2">
    <source>
        <dbReference type="Proteomes" id="UP001358417"/>
    </source>
</evidence>
<evidence type="ECO:0000313" key="1">
    <source>
        <dbReference type="EMBL" id="KAK5059714.1"/>
    </source>
</evidence>
<reference evidence="1 2" key="1">
    <citation type="submission" date="2023-08" db="EMBL/GenBank/DDBJ databases">
        <title>Black Yeasts Isolated from many extreme environments.</title>
        <authorList>
            <person name="Coleine C."/>
            <person name="Stajich J.E."/>
            <person name="Selbmann L."/>
        </authorList>
    </citation>
    <scope>NUCLEOTIDE SEQUENCE [LARGE SCALE GENOMIC DNA]</scope>
    <source>
        <strain evidence="1 2">CCFEE 5792</strain>
    </source>
</reference>